<evidence type="ECO:0000313" key="2">
    <source>
        <dbReference type="EMBL" id="XBH01153.1"/>
    </source>
</evidence>
<dbReference type="RefSeq" id="WP_406693843.1">
    <property type="nucleotide sequence ID" value="NZ_CP155447.1"/>
</dbReference>
<dbReference type="EMBL" id="CP155447">
    <property type="protein sequence ID" value="XBH01153.1"/>
    <property type="molecule type" value="Genomic_DNA"/>
</dbReference>
<gene>
    <name evidence="2" type="ORF">V5E97_22670</name>
</gene>
<sequence>MGRKKRKERFLAPSSNFGTLSPWDRGVLEAHWMHSVRTQKLRELQVKVTRQRGGFFAWIWPARRHYLDGLLHGLAGEIKRRSKGDSSEDRLSNPTNQP</sequence>
<organism evidence="2">
    <name type="scientific">Singulisphaera sp. Ch08</name>
    <dbReference type="NCBI Taxonomy" id="3120278"/>
    <lineage>
        <taxon>Bacteria</taxon>
        <taxon>Pseudomonadati</taxon>
        <taxon>Planctomycetota</taxon>
        <taxon>Planctomycetia</taxon>
        <taxon>Isosphaerales</taxon>
        <taxon>Isosphaeraceae</taxon>
        <taxon>Singulisphaera</taxon>
    </lineage>
</organism>
<name>A0AAU7C7N5_9BACT</name>
<protein>
    <submittedName>
        <fullName evidence="2">Uncharacterized protein</fullName>
    </submittedName>
</protein>
<accession>A0AAU7C7N5</accession>
<proteinExistence type="predicted"/>
<dbReference type="AlphaFoldDB" id="A0AAU7C7N5"/>
<evidence type="ECO:0000256" key="1">
    <source>
        <dbReference type="SAM" id="MobiDB-lite"/>
    </source>
</evidence>
<feature type="compositionally biased region" description="Basic and acidic residues" evidence="1">
    <location>
        <begin position="79"/>
        <end position="91"/>
    </location>
</feature>
<reference evidence="2" key="1">
    <citation type="submission" date="2024-05" db="EMBL/GenBank/DDBJ databases">
        <title>Planctomycetes of the genus Singulisphaera possess chitinolytic capabilities.</title>
        <authorList>
            <person name="Ivanova A."/>
        </authorList>
    </citation>
    <scope>NUCLEOTIDE SEQUENCE</scope>
    <source>
        <strain evidence="2">Ch08T</strain>
    </source>
</reference>
<feature type="region of interest" description="Disordered" evidence="1">
    <location>
        <begin position="79"/>
        <end position="98"/>
    </location>
</feature>